<dbReference type="Proteomes" id="UP000023152">
    <property type="component" value="Unassembled WGS sequence"/>
</dbReference>
<name>X6MKF0_RETFI</name>
<evidence type="ECO:0000313" key="1">
    <source>
        <dbReference type="EMBL" id="ETO13907.1"/>
    </source>
</evidence>
<dbReference type="EMBL" id="ASPP01020330">
    <property type="protein sequence ID" value="ETO13907.1"/>
    <property type="molecule type" value="Genomic_DNA"/>
</dbReference>
<dbReference type="AlphaFoldDB" id="X6MKF0"/>
<evidence type="ECO:0000313" key="2">
    <source>
        <dbReference type="Proteomes" id="UP000023152"/>
    </source>
</evidence>
<reference evidence="1 2" key="1">
    <citation type="journal article" date="2013" name="Curr. Biol.">
        <title>The Genome of the Foraminiferan Reticulomyxa filosa.</title>
        <authorList>
            <person name="Glockner G."/>
            <person name="Hulsmann N."/>
            <person name="Schleicher M."/>
            <person name="Noegel A.A."/>
            <person name="Eichinger L."/>
            <person name="Gallinger C."/>
            <person name="Pawlowski J."/>
            <person name="Sierra R."/>
            <person name="Euteneuer U."/>
            <person name="Pillet L."/>
            <person name="Moustafa A."/>
            <person name="Platzer M."/>
            <person name="Groth M."/>
            <person name="Szafranski K."/>
            <person name="Schliwa M."/>
        </authorList>
    </citation>
    <scope>NUCLEOTIDE SEQUENCE [LARGE SCALE GENOMIC DNA]</scope>
</reference>
<proteinExistence type="predicted"/>
<accession>X6MKF0</accession>
<keyword evidence="2" id="KW-1185">Reference proteome</keyword>
<gene>
    <name evidence="1" type="ORF">RFI_23460</name>
</gene>
<sequence>MSELNTSQEYLCAEIADEIVNRREVSEVVQAKQIEKTKEIYHDITSRMKIRQKNEMIERFVKSVACLREEVCKFLLLLLLLLFLSPVQITKKRIIPTKVHTTNNNYHKQQLAIMKEESAEIRLQNEQMQFQHELAQSRMDEKMALGQAFLLPEEVDFDGFSFCNVENESSTIRLALDTAKETIDVWNASKTFDLKIDVDLEQDCSEQKGQCCAMKSLELVFQPWKDNQQARLGSIAQIFSTLAEQNLYYYYYYYYYYYCYSFLKKNCLMWLSFFSFETKG</sequence>
<comment type="caution">
    <text evidence="1">The sequence shown here is derived from an EMBL/GenBank/DDBJ whole genome shotgun (WGS) entry which is preliminary data.</text>
</comment>
<organism evidence="1 2">
    <name type="scientific">Reticulomyxa filosa</name>
    <dbReference type="NCBI Taxonomy" id="46433"/>
    <lineage>
        <taxon>Eukaryota</taxon>
        <taxon>Sar</taxon>
        <taxon>Rhizaria</taxon>
        <taxon>Retaria</taxon>
        <taxon>Foraminifera</taxon>
        <taxon>Monothalamids</taxon>
        <taxon>Reticulomyxidae</taxon>
        <taxon>Reticulomyxa</taxon>
    </lineage>
</organism>
<protein>
    <submittedName>
        <fullName evidence="1">Uncharacterized protein</fullName>
    </submittedName>
</protein>